<dbReference type="PANTHER" id="PTHR45661:SF3">
    <property type="entry name" value="IG-LIKE DOMAIN-CONTAINING PROTEIN"/>
    <property type="match status" value="1"/>
</dbReference>
<dbReference type="InterPro" id="IPR032675">
    <property type="entry name" value="LRR_dom_sf"/>
</dbReference>
<dbReference type="Proteomes" id="UP001054902">
    <property type="component" value="Unassembled WGS sequence"/>
</dbReference>
<organism evidence="1 2">
    <name type="scientific">Chaetoceros tenuissimus</name>
    <dbReference type="NCBI Taxonomy" id="426638"/>
    <lineage>
        <taxon>Eukaryota</taxon>
        <taxon>Sar</taxon>
        <taxon>Stramenopiles</taxon>
        <taxon>Ochrophyta</taxon>
        <taxon>Bacillariophyta</taxon>
        <taxon>Coscinodiscophyceae</taxon>
        <taxon>Chaetocerotophycidae</taxon>
        <taxon>Chaetocerotales</taxon>
        <taxon>Chaetocerotaceae</taxon>
        <taxon>Chaetoceros</taxon>
    </lineage>
</organism>
<dbReference type="InterPro" id="IPR053139">
    <property type="entry name" value="Surface_bspA-like"/>
</dbReference>
<gene>
    <name evidence="1" type="ORF">CTEN210_13653</name>
</gene>
<proteinExistence type="predicted"/>
<sequence length="258" mass="29465">MPNFNFSEEVWQGFPAGSRTYLGKSTLFYNGDPLVGLNLQPLRYDLEERKKWKVIIVLPGVRNIPQHTFSGCTNVETVIMHEASVEGIYFRAFYNCSSLSSIRFSRNLRSIFLCAFFGCSSLRAVIAPSSCREILDQAFDRCTHLIIFSVPQNIQQFAEDAINNTALKRAYDENNPNNQSLAEWIKNLNMEEEYQLHRLCSSDTPSFDTIATKVREHEDGIGAMDVPNNMGISPFQYLSYNPYYTGISERARNEHENA</sequence>
<dbReference type="EMBL" id="BLLK01000057">
    <property type="protein sequence ID" value="GFH57177.1"/>
    <property type="molecule type" value="Genomic_DNA"/>
</dbReference>
<dbReference type="SUPFAM" id="SSF52058">
    <property type="entry name" value="L domain-like"/>
    <property type="match status" value="1"/>
</dbReference>
<protein>
    <submittedName>
        <fullName evidence="1">Uncharacterized protein</fullName>
    </submittedName>
</protein>
<dbReference type="Pfam" id="PF13306">
    <property type="entry name" value="LRR_5"/>
    <property type="match status" value="1"/>
</dbReference>
<dbReference type="PANTHER" id="PTHR45661">
    <property type="entry name" value="SURFACE ANTIGEN"/>
    <property type="match status" value="1"/>
</dbReference>
<evidence type="ECO:0000313" key="1">
    <source>
        <dbReference type="EMBL" id="GFH57177.1"/>
    </source>
</evidence>
<dbReference type="InterPro" id="IPR026906">
    <property type="entry name" value="LRR_5"/>
</dbReference>
<comment type="caution">
    <text evidence="1">The sequence shown here is derived from an EMBL/GenBank/DDBJ whole genome shotgun (WGS) entry which is preliminary data.</text>
</comment>
<dbReference type="Gene3D" id="3.80.10.10">
    <property type="entry name" value="Ribonuclease Inhibitor"/>
    <property type="match status" value="1"/>
</dbReference>
<reference evidence="1 2" key="1">
    <citation type="journal article" date="2021" name="Sci. Rep.">
        <title>The genome of the diatom Chaetoceros tenuissimus carries an ancient integrated fragment of an extant virus.</title>
        <authorList>
            <person name="Hongo Y."/>
            <person name="Kimura K."/>
            <person name="Takaki Y."/>
            <person name="Yoshida Y."/>
            <person name="Baba S."/>
            <person name="Kobayashi G."/>
            <person name="Nagasaki K."/>
            <person name="Hano T."/>
            <person name="Tomaru Y."/>
        </authorList>
    </citation>
    <scope>NUCLEOTIDE SEQUENCE [LARGE SCALE GENOMIC DNA]</scope>
    <source>
        <strain evidence="1 2">NIES-3715</strain>
    </source>
</reference>
<accession>A0AAD3D3E9</accession>
<dbReference type="AlphaFoldDB" id="A0AAD3D3E9"/>
<name>A0AAD3D3E9_9STRA</name>
<keyword evidence="2" id="KW-1185">Reference proteome</keyword>
<evidence type="ECO:0000313" key="2">
    <source>
        <dbReference type="Proteomes" id="UP001054902"/>
    </source>
</evidence>